<dbReference type="Gene3D" id="2.40.30.10">
    <property type="entry name" value="Translation factors"/>
    <property type="match status" value="1"/>
</dbReference>
<gene>
    <name evidence="3" type="ORF">LJ656_22730</name>
</gene>
<dbReference type="EMBL" id="JAJITD010000011">
    <property type="protein sequence ID" value="MCC8395407.1"/>
    <property type="molecule type" value="Genomic_DNA"/>
</dbReference>
<proteinExistence type="inferred from homology"/>
<dbReference type="PANTHER" id="PTHR30157:SF0">
    <property type="entry name" value="NADPH-DEPENDENT FERRIC-CHELATE REDUCTASE"/>
    <property type="match status" value="1"/>
</dbReference>
<comment type="caution">
    <text evidence="3">The sequence shown here is derived from an EMBL/GenBank/DDBJ whole genome shotgun (WGS) entry which is preliminary data.</text>
</comment>
<dbReference type="InterPro" id="IPR039261">
    <property type="entry name" value="FNR_nucleotide-bd"/>
</dbReference>
<feature type="domain" description="FAD-binding FR-type" evidence="2">
    <location>
        <begin position="19"/>
        <end position="142"/>
    </location>
</feature>
<evidence type="ECO:0000256" key="1">
    <source>
        <dbReference type="ARBA" id="ARBA00035644"/>
    </source>
</evidence>
<dbReference type="InterPro" id="IPR017938">
    <property type="entry name" value="Riboflavin_synthase-like_b-brl"/>
</dbReference>
<dbReference type="Pfam" id="PF04954">
    <property type="entry name" value="SIP"/>
    <property type="match status" value="1"/>
</dbReference>
<dbReference type="Pfam" id="PF08021">
    <property type="entry name" value="FAD_binding_9"/>
    <property type="match status" value="1"/>
</dbReference>
<dbReference type="InterPro" id="IPR039374">
    <property type="entry name" value="SIP_fam"/>
</dbReference>
<accession>A0ABS8JZS2</accession>
<evidence type="ECO:0000259" key="2">
    <source>
        <dbReference type="PROSITE" id="PS51384"/>
    </source>
</evidence>
<dbReference type="RefSeq" id="WP_230511707.1">
    <property type="nucleotide sequence ID" value="NZ_JAJITD010000011.1"/>
</dbReference>
<reference evidence="3 4" key="1">
    <citation type="submission" date="2021-11" db="EMBL/GenBank/DDBJ databases">
        <authorList>
            <person name="Oh E.-T."/>
            <person name="Kim S.-B."/>
        </authorList>
    </citation>
    <scope>NUCLEOTIDE SEQUENCE [LARGE SCALE GENOMIC DNA]</scope>
    <source>
        <strain evidence="3 4">MMS20-SJTR3</strain>
    </source>
</reference>
<evidence type="ECO:0000313" key="4">
    <source>
        <dbReference type="Proteomes" id="UP001431019"/>
    </source>
</evidence>
<dbReference type="InterPro" id="IPR013113">
    <property type="entry name" value="SIP_FAD-bd"/>
</dbReference>
<dbReference type="CDD" id="cd06193">
    <property type="entry name" value="siderophore_interacting"/>
    <property type="match status" value="1"/>
</dbReference>
<dbReference type="Gene3D" id="3.40.50.80">
    <property type="entry name" value="Nucleotide-binding domain of ferredoxin-NADP reductase (FNR) module"/>
    <property type="match status" value="1"/>
</dbReference>
<protein>
    <submittedName>
        <fullName evidence="3">Siderophore-interacting protein</fullName>
    </submittedName>
</protein>
<dbReference type="PANTHER" id="PTHR30157">
    <property type="entry name" value="FERRIC REDUCTASE, NADPH-DEPENDENT"/>
    <property type="match status" value="1"/>
</dbReference>
<dbReference type="InterPro" id="IPR007037">
    <property type="entry name" value="SIP_rossman_dom"/>
</dbReference>
<dbReference type="SUPFAM" id="SSF63380">
    <property type="entry name" value="Riboflavin synthase domain-like"/>
    <property type="match status" value="1"/>
</dbReference>
<sequence>MPNQDNRPDLAVHRVRHPLKFRLLQVKQVRELSPHLIRVTFTGDDLHDFVSASFDDHIKVFFPEPGADKPALPEAGPDGPVFADGKRPTARDFTPRRFDQQARELDIEFAMHEAGPAATWAAQAQVGQYLGIGGPRGSLVIPTGFDWHLLIGDDTALPAIARRLEELPPGARVAAVIEVADPSARIEFSTRAELHLVWCYRNEPGNEPGNDRASAAQPRPRGDALLQAVRETYLPEWGEGYVWAAGEAASIRAVRQHLCGERGVDKSRIRAASYWKQGAVAVHENIED</sequence>
<dbReference type="InterPro" id="IPR017927">
    <property type="entry name" value="FAD-bd_FR_type"/>
</dbReference>
<evidence type="ECO:0000313" key="3">
    <source>
        <dbReference type="EMBL" id="MCC8395407.1"/>
    </source>
</evidence>
<dbReference type="PROSITE" id="PS51384">
    <property type="entry name" value="FAD_FR"/>
    <property type="match status" value="1"/>
</dbReference>
<comment type="similarity">
    <text evidence="1">Belongs to the SIP oxidoreductase family.</text>
</comment>
<name>A0ABS8JZS2_9BURK</name>
<keyword evidence="4" id="KW-1185">Reference proteome</keyword>
<organism evidence="3 4">
    <name type="scientific">Paraburkholderia sejongensis</name>
    <dbReference type="NCBI Taxonomy" id="2886946"/>
    <lineage>
        <taxon>Bacteria</taxon>
        <taxon>Pseudomonadati</taxon>
        <taxon>Pseudomonadota</taxon>
        <taxon>Betaproteobacteria</taxon>
        <taxon>Burkholderiales</taxon>
        <taxon>Burkholderiaceae</taxon>
        <taxon>Paraburkholderia</taxon>
    </lineage>
</organism>
<dbReference type="Proteomes" id="UP001431019">
    <property type="component" value="Unassembled WGS sequence"/>
</dbReference>